<comment type="subcellular location">
    <subcellularLocation>
        <location evidence="1">Cell membrane</location>
    </subcellularLocation>
</comment>
<keyword evidence="4 6" id="KW-1133">Transmembrane helix</keyword>
<dbReference type="PANTHER" id="PTHR35791">
    <property type="entry name" value="UPF0754 MEMBRANE PROTEIN YHEB"/>
    <property type="match status" value="1"/>
</dbReference>
<evidence type="ECO:0000256" key="4">
    <source>
        <dbReference type="ARBA" id="ARBA00022989"/>
    </source>
</evidence>
<accession>A0ABR8QQY0</accession>
<evidence type="ECO:0000313" key="8">
    <source>
        <dbReference type="Proteomes" id="UP000657931"/>
    </source>
</evidence>
<keyword evidence="5 6" id="KW-0472">Membrane</keyword>
<evidence type="ECO:0000256" key="5">
    <source>
        <dbReference type="ARBA" id="ARBA00023136"/>
    </source>
</evidence>
<dbReference type="PANTHER" id="PTHR35791:SF1">
    <property type="entry name" value="UPF0754 MEMBRANE PROTEIN YHEB"/>
    <property type="match status" value="1"/>
</dbReference>
<evidence type="ECO:0000256" key="1">
    <source>
        <dbReference type="ARBA" id="ARBA00004236"/>
    </source>
</evidence>
<evidence type="ECO:0000313" key="7">
    <source>
        <dbReference type="EMBL" id="MBD7937951.1"/>
    </source>
</evidence>
<dbReference type="Pfam" id="PF04286">
    <property type="entry name" value="DUF445"/>
    <property type="match status" value="1"/>
</dbReference>
<evidence type="ECO:0000256" key="6">
    <source>
        <dbReference type="SAM" id="Phobius"/>
    </source>
</evidence>
<dbReference type="Proteomes" id="UP000657931">
    <property type="component" value="Unassembled WGS sequence"/>
</dbReference>
<dbReference type="EMBL" id="JACSQT010000006">
    <property type="protein sequence ID" value="MBD7937951.1"/>
    <property type="molecule type" value="Genomic_DNA"/>
</dbReference>
<comment type="similarity">
    <text evidence="2">Belongs to the UPF0754 family.</text>
</comment>
<reference evidence="7 8" key="1">
    <citation type="submission" date="2020-08" db="EMBL/GenBank/DDBJ databases">
        <title>A Genomic Blueprint of the Chicken Gut Microbiome.</title>
        <authorList>
            <person name="Gilroy R."/>
            <person name="Ravi A."/>
            <person name="Getino M."/>
            <person name="Pursley I."/>
            <person name="Horton D.L."/>
            <person name="Alikhan N.-F."/>
            <person name="Baker D."/>
            <person name="Gharbi K."/>
            <person name="Hall N."/>
            <person name="Watson M."/>
            <person name="Adriaenssens E.M."/>
            <person name="Foster-Nyarko E."/>
            <person name="Jarju S."/>
            <person name="Secka A."/>
            <person name="Antonio M."/>
            <person name="Oren A."/>
            <person name="Chaudhuri R."/>
            <person name="La Ragione R.M."/>
            <person name="Hildebrand F."/>
            <person name="Pallen M.J."/>
        </authorList>
    </citation>
    <scope>NUCLEOTIDE SEQUENCE [LARGE SCALE GENOMIC DNA]</scope>
    <source>
        <strain evidence="7 8">Sa5YUA1</strain>
    </source>
</reference>
<dbReference type="RefSeq" id="WP_191814683.1">
    <property type="nucleotide sequence ID" value="NZ_JACSQT010000006.1"/>
</dbReference>
<dbReference type="InterPro" id="IPR007383">
    <property type="entry name" value="DUF445"/>
</dbReference>
<gene>
    <name evidence="7" type="ORF">H9655_13045</name>
</gene>
<protein>
    <submittedName>
        <fullName evidence="7">DUF445 domain-containing protein</fullName>
    </submittedName>
</protein>
<organism evidence="7 8">
    <name type="scientific">Cytobacillus stercorigallinarum</name>
    <dbReference type="NCBI Taxonomy" id="2762240"/>
    <lineage>
        <taxon>Bacteria</taxon>
        <taxon>Bacillati</taxon>
        <taxon>Bacillota</taxon>
        <taxon>Bacilli</taxon>
        <taxon>Bacillales</taxon>
        <taxon>Bacillaceae</taxon>
        <taxon>Cytobacillus</taxon>
    </lineage>
</organism>
<comment type="caution">
    <text evidence="7">The sequence shown here is derived from an EMBL/GenBank/DDBJ whole genome shotgun (WGS) entry which is preliminary data.</text>
</comment>
<dbReference type="PIRSF" id="PIRSF032178">
    <property type="entry name" value="UCP032178"/>
    <property type="match status" value="1"/>
</dbReference>
<sequence length="380" mass="43661">MKEIFTTLFMMVATGAIIGGVTNYLAIKMIFKPYKAIYIGKWRLPFTPGLIPKRRGEMAEQMGKLVINHLLTPEGIQKKLQNERFQSMLTQFAAVEVEKKLKTEETLEQLLEQLDINEPAKMAEDKIGTFLEIKYENWMRENQDVAIKEIIPQKLVGKVEGELPQLSNWIVQSAKNYFASEEGKESIQRMADDFVQKRSGMIKSMLQMFLGNVKLGEKLQPEIIKFLNHPGTEELLTSLLRKEWRKLLDKRTAEFEEKIGRDSLLQFIKQTVFRFVQVHEIFQMPISQLTATIRPYIISELIPKASVGLSKLLADKISVLMEKMKLNEIVKEQVDSFSVERLEEMVFSIINKELRMITFLGALLGGLVGVFQGISAIWIL</sequence>
<keyword evidence="3 6" id="KW-0812">Transmembrane</keyword>
<dbReference type="InterPro" id="IPR016991">
    <property type="entry name" value="UCP032178"/>
</dbReference>
<keyword evidence="8" id="KW-1185">Reference proteome</keyword>
<evidence type="ECO:0000256" key="2">
    <source>
        <dbReference type="ARBA" id="ARBA00008053"/>
    </source>
</evidence>
<evidence type="ECO:0000256" key="3">
    <source>
        <dbReference type="ARBA" id="ARBA00022692"/>
    </source>
</evidence>
<name>A0ABR8QQY0_9BACI</name>
<feature type="transmembrane region" description="Helical" evidence="6">
    <location>
        <begin position="357"/>
        <end position="379"/>
    </location>
</feature>
<feature type="transmembrane region" description="Helical" evidence="6">
    <location>
        <begin position="6"/>
        <end position="27"/>
    </location>
</feature>
<proteinExistence type="inferred from homology"/>